<dbReference type="Proteomes" id="UP000808761">
    <property type="component" value="Unassembled WGS sequence"/>
</dbReference>
<gene>
    <name evidence="2" type="ORF">HZB08_01225</name>
</gene>
<evidence type="ECO:0000313" key="2">
    <source>
        <dbReference type="EMBL" id="MBI5078631.1"/>
    </source>
</evidence>
<protein>
    <submittedName>
        <fullName evidence="2">Uncharacterized protein</fullName>
    </submittedName>
</protein>
<comment type="caution">
    <text evidence="2">The sequence shown here is derived from an EMBL/GenBank/DDBJ whole genome shotgun (WGS) entry which is preliminary data.</text>
</comment>
<feature type="region of interest" description="Disordered" evidence="1">
    <location>
        <begin position="39"/>
        <end position="68"/>
    </location>
</feature>
<accession>A0A9D6YVR6</accession>
<sequence>MKGVAEVSVCPRIWKVYNQIALAREPVIDFPKPEGLAGEIKQEDLEKKGISIGTGEGEGEEEQNEEAN</sequence>
<reference evidence="2" key="1">
    <citation type="submission" date="2020-07" db="EMBL/GenBank/DDBJ databases">
        <title>Huge and variable diversity of episymbiotic CPR bacteria and DPANN archaea in groundwater ecosystems.</title>
        <authorList>
            <person name="He C.Y."/>
            <person name="Keren R."/>
            <person name="Whittaker M."/>
            <person name="Farag I.F."/>
            <person name="Doudna J."/>
            <person name="Cate J.H.D."/>
            <person name="Banfield J.F."/>
        </authorList>
    </citation>
    <scope>NUCLEOTIDE SEQUENCE</scope>
    <source>
        <strain evidence="2">NC_groundwater_1860_Pr3_B-0.1um_51_7</strain>
    </source>
</reference>
<proteinExistence type="predicted"/>
<evidence type="ECO:0000256" key="1">
    <source>
        <dbReference type="SAM" id="MobiDB-lite"/>
    </source>
</evidence>
<organism evidence="2 3">
    <name type="scientific">Candidatus Saganbacteria bacterium</name>
    <dbReference type="NCBI Taxonomy" id="2575572"/>
    <lineage>
        <taxon>Bacteria</taxon>
        <taxon>Bacillati</taxon>
        <taxon>Saganbacteria</taxon>
    </lineage>
</organism>
<dbReference type="AlphaFoldDB" id="A0A9D6YVR6"/>
<feature type="compositionally biased region" description="Basic and acidic residues" evidence="1">
    <location>
        <begin position="40"/>
        <end position="49"/>
    </location>
</feature>
<feature type="compositionally biased region" description="Acidic residues" evidence="1">
    <location>
        <begin position="57"/>
        <end position="68"/>
    </location>
</feature>
<dbReference type="EMBL" id="JACRKR010000062">
    <property type="protein sequence ID" value="MBI5078631.1"/>
    <property type="molecule type" value="Genomic_DNA"/>
</dbReference>
<evidence type="ECO:0000313" key="3">
    <source>
        <dbReference type="Proteomes" id="UP000808761"/>
    </source>
</evidence>
<name>A0A9D6YVR6_UNCSA</name>